<dbReference type="GO" id="GO:0035556">
    <property type="term" value="P:intracellular signal transduction"/>
    <property type="evidence" value="ECO:0007669"/>
    <property type="project" value="InterPro"/>
</dbReference>
<dbReference type="PROSITE" id="PS00741">
    <property type="entry name" value="DH_1"/>
    <property type="match status" value="1"/>
</dbReference>
<dbReference type="CDD" id="cd00160">
    <property type="entry name" value="RhoGEF"/>
    <property type="match status" value="1"/>
</dbReference>
<proteinExistence type="predicted"/>
<organism evidence="4 5">
    <name type="scientific">Acanthamoeba castellanii (strain ATCC 30010 / Neff)</name>
    <dbReference type="NCBI Taxonomy" id="1257118"/>
    <lineage>
        <taxon>Eukaryota</taxon>
        <taxon>Amoebozoa</taxon>
        <taxon>Discosea</taxon>
        <taxon>Longamoebia</taxon>
        <taxon>Centramoebida</taxon>
        <taxon>Acanthamoebidae</taxon>
        <taxon>Acanthamoeba</taxon>
    </lineage>
</organism>
<dbReference type="PROSITE" id="PS50010">
    <property type="entry name" value="DH_2"/>
    <property type="match status" value="1"/>
</dbReference>
<dbReference type="Pfam" id="PF00169">
    <property type="entry name" value="PH"/>
    <property type="match status" value="1"/>
</dbReference>
<reference evidence="4 5" key="1">
    <citation type="journal article" date="2013" name="Genome Biol.">
        <title>Genome of Acanthamoeba castellanii highlights extensive lateral gene transfer and early evolution of tyrosine kinase signaling.</title>
        <authorList>
            <person name="Clarke M."/>
            <person name="Lohan A.J."/>
            <person name="Liu B."/>
            <person name="Lagkouvardos I."/>
            <person name="Roy S."/>
            <person name="Zafar N."/>
            <person name="Bertelli C."/>
            <person name="Schilde C."/>
            <person name="Kianianmomeni A."/>
            <person name="Burglin T.R."/>
            <person name="Frech C."/>
            <person name="Turcotte B."/>
            <person name="Kopec K.O."/>
            <person name="Synnott J.M."/>
            <person name="Choo C."/>
            <person name="Paponov I."/>
            <person name="Finkler A."/>
            <person name="Soon Heng Tan C."/>
            <person name="Hutchins A.P."/>
            <person name="Weinmeier T."/>
            <person name="Rattei T."/>
            <person name="Chu J.S."/>
            <person name="Gimenez G."/>
            <person name="Irimia M."/>
            <person name="Rigden D.J."/>
            <person name="Fitzpatrick D.A."/>
            <person name="Lorenzo-Morales J."/>
            <person name="Bateman A."/>
            <person name="Chiu C.H."/>
            <person name="Tang P."/>
            <person name="Hegemann P."/>
            <person name="Fromm H."/>
            <person name="Raoult D."/>
            <person name="Greub G."/>
            <person name="Miranda-Saavedra D."/>
            <person name="Chen N."/>
            <person name="Nash P."/>
            <person name="Ginger M.L."/>
            <person name="Horn M."/>
            <person name="Schaap P."/>
            <person name="Caler L."/>
            <person name="Loftus B."/>
        </authorList>
    </citation>
    <scope>NUCLEOTIDE SEQUENCE [LARGE SCALE GENOMIC DNA]</scope>
    <source>
        <strain evidence="4 5">Neff</strain>
    </source>
</reference>
<feature type="compositionally biased region" description="Low complexity" evidence="1">
    <location>
        <begin position="647"/>
        <end position="659"/>
    </location>
</feature>
<dbReference type="Pfam" id="PF00621">
    <property type="entry name" value="RhoGEF"/>
    <property type="match status" value="1"/>
</dbReference>
<dbReference type="SMART" id="SM00233">
    <property type="entry name" value="PH"/>
    <property type="match status" value="1"/>
</dbReference>
<dbReference type="InterPro" id="IPR000219">
    <property type="entry name" value="DH_dom"/>
</dbReference>
<dbReference type="InterPro" id="IPR001331">
    <property type="entry name" value="GDS_CDC24_CS"/>
</dbReference>
<feature type="domain" description="PH" evidence="2">
    <location>
        <begin position="257"/>
        <end position="377"/>
    </location>
</feature>
<dbReference type="PROSITE" id="PS50096">
    <property type="entry name" value="IQ"/>
    <property type="match status" value="1"/>
</dbReference>
<keyword evidence="5" id="KW-1185">Reference proteome</keyword>
<evidence type="ECO:0000259" key="3">
    <source>
        <dbReference type="PROSITE" id="PS50010"/>
    </source>
</evidence>
<gene>
    <name evidence="4" type="ORF">ACA1_192090</name>
</gene>
<dbReference type="Proteomes" id="UP000011083">
    <property type="component" value="Unassembled WGS sequence"/>
</dbReference>
<dbReference type="Gene3D" id="1.20.900.10">
    <property type="entry name" value="Dbl homology (DH) domain"/>
    <property type="match status" value="1"/>
</dbReference>
<dbReference type="SUPFAM" id="SSF50729">
    <property type="entry name" value="PH domain-like"/>
    <property type="match status" value="1"/>
</dbReference>
<dbReference type="EMBL" id="KB008052">
    <property type="protein sequence ID" value="ELR14479.1"/>
    <property type="molecule type" value="Genomic_DNA"/>
</dbReference>
<dbReference type="GeneID" id="14915069"/>
<evidence type="ECO:0000259" key="2">
    <source>
        <dbReference type="PROSITE" id="PS50003"/>
    </source>
</evidence>
<dbReference type="InterPro" id="IPR035899">
    <property type="entry name" value="DBL_dom_sf"/>
</dbReference>
<dbReference type="Gene3D" id="2.30.29.30">
    <property type="entry name" value="Pleckstrin-homology domain (PH domain)/Phosphotyrosine-binding domain (PTB)"/>
    <property type="match status" value="1"/>
</dbReference>
<dbReference type="PANTHER" id="PTHR12673:SF263">
    <property type="entry name" value="PLECKSTRIN DOMAIN-CONTAINING PROTEIN"/>
    <property type="match status" value="1"/>
</dbReference>
<feature type="compositionally biased region" description="Gly residues" evidence="1">
    <location>
        <begin position="538"/>
        <end position="551"/>
    </location>
</feature>
<dbReference type="FunFam" id="1.20.900.10:FF:000003">
    <property type="entry name" value="Rho guanine nucleotide exchange factor 10 like"/>
    <property type="match status" value="1"/>
</dbReference>
<evidence type="ECO:0000313" key="4">
    <source>
        <dbReference type="EMBL" id="ELR14479.1"/>
    </source>
</evidence>
<evidence type="ECO:0000313" key="5">
    <source>
        <dbReference type="Proteomes" id="UP000011083"/>
    </source>
</evidence>
<sequence>MWRQKQQQAIAAKKIQTVWRMHHAQRKYKEKLKMHSYRTHVAEEILSTERLYVNQLFELVHHFLHPLRDANASGKPILSDAEIRQIFSTVEIILATNKDLLEAPLVKRVEQQWHPNQMIGDIFVRMAGILKIYTEYIQNFNEALSQIQECKKSIIFLEFCNQAFPKFSFSVVDLPSLLITPIQRIPRYQLLLKDLLKHTWPDHPDYGNLTKALGLITDTANYVNQKKMEAENIQKCMAIQATLSGKNLESLIDPHRRFVREGALKEVNDKGKLKQKWYILFNDILVHCEMSKTMTKSLTNKDKSKRGTMNLKDLTQQKLFKYKGKLLLEKASIVNLGDEGLKTNGFEVVTSRESMWLCAHAKEEKDEWMKDLLDCIKETKDKLSAHDEQVTRIAKQRASLTKSLLSEQLMYRTRSSSTVSDDDLARTFSSDTVEQQLRNLLEEGDGEDVAAHSSTAAAGAKPEKRSLRDFKKKVATGSRHQSLTVGALSIEALREQHAAESAEQHENGLATPDSPNTSSGEKRTRRFVGLKRNSLKHGVGGTSNNGSGNGTNGSTIGGSASRDDLSPVSSPSPQMRRFASKKNDLIAQKEKELAESAAAGSAGDEPRTRRFAGMRRDTWSGDRPTLGAGGDSSGELDTVPAVPCGISPVASPSASPAPAKVRKFASLKRENYKDL</sequence>
<evidence type="ECO:0000256" key="1">
    <source>
        <dbReference type="SAM" id="MobiDB-lite"/>
    </source>
</evidence>
<dbReference type="PROSITE" id="PS50003">
    <property type="entry name" value="PH_DOMAIN"/>
    <property type="match status" value="1"/>
</dbReference>
<dbReference type="RefSeq" id="XP_004336492.1">
    <property type="nucleotide sequence ID" value="XM_004336444.1"/>
</dbReference>
<protein>
    <submittedName>
        <fullName evidence="4">RhoGEF domain containing protein</fullName>
    </submittedName>
</protein>
<feature type="region of interest" description="Disordered" evidence="1">
    <location>
        <begin position="442"/>
        <end position="467"/>
    </location>
</feature>
<feature type="region of interest" description="Disordered" evidence="1">
    <location>
        <begin position="592"/>
        <end position="675"/>
    </location>
</feature>
<accession>L8GNQ0</accession>
<dbReference type="OrthoDB" id="26917at2759"/>
<dbReference type="SMART" id="SM00325">
    <property type="entry name" value="RhoGEF"/>
    <property type="match status" value="1"/>
</dbReference>
<dbReference type="PANTHER" id="PTHR12673">
    <property type="entry name" value="FACIOGENITAL DYSPLASIA PROTEIN"/>
    <property type="match status" value="1"/>
</dbReference>
<name>L8GNQ0_ACACF</name>
<feature type="compositionally biased region" description="Low complexity" evidence="1">
    <location>
        <begin position="451"/>
        <end position="460"/>
    </location>
</feature>
<dbReference type="InterPro" id="IPR011993">
    <property type="entry name" value="PH-like_dom_sf"/>
</dbReference>
<dbReference type="InterPro" id="IPR051092">
    <property type="entry name" value="FYVE_RhoGEF_PH"/>
</dbReference>
<feature type="domain" description="DH" evidence="3">
    <location>
        <begin position="37"/>
        <end position="226"/>
    </location>
</feature>
<dbReference type="KEGG" id="acan:ACA1_192090"/>
<dbReference type="GO" id="GO:0005737">
    <property type="term" value="C:cytoplasm"/>
    <property type="evidence" value="ECO:0007669"/>
    <property type="project" value="TreeGrafter"/>
</dbReference>
<dbReference type="GO" id="GO:0005085">
    <property type="term" value="F:guanyl-nucleotide exchange factor activity"/>
    <property type="evidence" value="ECO:0007669"/>
    <property type="project" value="InterPro"/>
</dbReference>
<feature type="compositionally biased region" description="Basic and acidic residues" evidence="1">
    <location>
        <begin position="604"/>
        <end position="620"/>
    </location>
</feature>
<feature type="region of interest" description="Disordered" evidence="1">
    <location>
        <begin position="496"/>
        <end position="579"/>
    </location>
</feature>
<feature type="compositionally biased region" description="Basic and acidic residues" evidence="1">
    <location>
        <begin position="496"/>
        <end position="506"/>
    </location>
</feature>
<dbReference type="VEuPathDB" id="AmoebaDB:ACA1_192090"/>
<dbReference type="SUPFAM" id="SSF48065">
    <property type="entry name" value="DBL homology domain (DH-domain)"/>
    <property type="match status" value="1"/>
</dbReference>
<dbReference type="InterPro" id="IPR001849">
    <property type="entry name" value="PH_domain"/>
</dbReference>
<feature type="compositionally biased region" description="Basic residues" evidence="1">
    <location>
        <begin position="523"/>
        <end position="535"/>
    </location>
</feature>
<dbReference type="AlphaFoldDB" id="L8GNQ0"/>